<dbReference type="Proteomes" id="UP000199478">
    <property type="component" value="Unassembled WGS sequence"/>
</dbReference>
<feature type="transmembrane region" description="Helical" evidence="7">
    <location>
        <begin position="111"/>
        <end position="129"/>
    </location>
</feature>
<evidence type="ECO:0000256" key="5">
    <source>
        <dbReference type="ARBA" id="ARBA00022989"/>
    </source>
</evidence>
<proteinExistence type="inferred from homology"/>
<evidence type="ECO:0000259" key="8">
    <source>
        <dbReference type="Pfam" id="PF04290"/>
    </source>
</evidence>
<gene>
    <name evidence="9" type="ORF">SAMN04488005_1798</name>
</gene>
<dbReference type="AlphaFoldDB" id="A0A1I6GKD3"/>
<feature type="domain" description="Tripartite ATP-independent periplasmic transporters DctQ component" evidence="8">
    <location>
        <begin position="62"/>
        <end position="168"/>
    </location>
</feature>
<evidence type="ECO:0000256" key="3">
    <source>
        <dbReference type="ARBA" id="ARBA00022475"/>
    </source>
</evidence>
<comment type="similarity">
    <text evidence="7">Belongs to the TRAP transporter small permease family.</text>
</comment>
<keyword evidence="10" id="KW-1185">Reference proteome</keyword>
<reference evidence="10" key="1">
    <citation type="submission" date="2016-10" db="EMBL/GenBank/DDBJ databases">
        <authorList>
            <person name="Varghese N."/>
            <person name="Submissions S."/>
        </authorList>
    </citation>
    <scope>NUCLEOTIDE SEQUENCE [LARGE SCALE GENOMIC DNA]</scope>
    <source>
        <strain evidence="10">DSM 26879</strain>
    </source>
</reference>
<evidence type="ECO:0000313" key="10">
    <source>
        <dbReference type="Proteomes" id="UP000199478"/>
    </source>
</evidence>
<comment type="subunit">
    <text evidence="7">The complex comprises the extracytoplasmic solute receptor protein and the two transmembrane proteins.</text>
</comment>
<name>A0A1I6GKD3_9RHOB</name>
<keyword evidence="3" id="KW-1003">Cell membrane</keyword>
<organism evidence="9 10">
    <name type="scientific">Yoonia tamlensis</name>
    <dbReference type="NCBI Taxonomy" id="390270"/>
    <lineage>
        <taxon>Bacteria</taxon>
        <taxon>Pseudomonadati</taxon>
        <taxon>Pseudomonadota</taxon>
        <taxon>Alphaproteobacteria</taxon>
        <taxon>Rhodobacterales</taxon>
        <taxon>Paracoccaceae</taxon>
        <taxon>Yoonia</taxon>
    </lineage>
</organism>
<comment type="subcellular location">
    <subcellularLocation>
        <location evidence="7">Cell inner membrane</location>
        <topology evidence="7">Multi-pass membrane protein</topology>
    </subcellularLocation>
    <subcellularLocation>
        <location evidence="1">Cell membrane</location>
        <topology evidence="1">Multi-pass membrane protein</topology>
    </subcellularLocation>
</comment>
<sequence length="183" mass="19366">MMIAHRVIGFCARTMALLGGIALCAVIGAVCVSVGGRALGDLAHAGYLGAAGDWLLARGLGPILGDFELVEAGTAFAVFAFLPITQLSGAHARVDVFTTGLSANTRQQMDAFWALVMLAIMLLISWRLFDGLQDKYRYGDTSYLIQFPVWWAYAACFGAAVIACCVSAYCAAVQIMGGRADAE</sequence>
<evidence type="ECO:0000256" key="4">
    <source>
        <dbReference type="ARBA" id="ARBA00022692"/>
    </source>
</evidence>
<evidence type="ECO:0000256" key="2">
    <source>
        <dbReference type="ARBA" id="ARBA00022448"/>
    </source>
</evidence>
<accession>A0A1I6GKD3</accession>
<dbReference type="GO" id="GO:0005886">
    <property type="term" value="C:plasma membrane"/>
    <property type="evidence" value="ECO:0007669"/>
    <property type="project" value="UniProtKB-SubCell"/>
</dbReference>
<keyword evidence="4 7" id="KW-0812">Transmembrane</keyword>
<keyword evidence="2 7" id="KW-0813">Transport</keyword>
<dbReference type="STRING" id="390270.SAMN04488005_1798"/>
<feature type="transmembrane region" description="Helical" evidence="7">
    <location>
        <begin position="69"/>
        <end position="90"/>
    </location>
</feature>
<dbReference type="InterPro" id="IPR055348">
    <property type="entry name" value="DctQ"/>
</dbReference>
<evidence type="ECO:0000256" key="1">
    <source>
        <dbReference type="ARBA" id="ARBA00004651"/>
    </source>
</evidence>
<feature type="transmembrane region" description="Helical" evidence="7">
    <location>
        <begin position="149"/>
        <end position="172"/>
    </location>
</feature>
<dbReference type="RefSeq" id="WP_242650981.1">
    <property type="nucleotide sequence ID" value="NZ_FOYP01000001.1"/>
</dbReference>
<evidence type="ECO:0000256" key="7">
    <source>
        <dbReference type="RuleBase" id="RU369079"/>
    </source>
</evidence>
<protein>
    <recommendedName>
        <fullName evidence="7">TRAP transporter small permease protein</fullName>
    </recommendedName>
</protein>
<dbReference type="Pfam" id="PF04290">
    <property type="entry name" value="DctQ"/>
    <property type="match status" value="1"/>
</dbReference>
<comment type="caution">
    <text evidence="7">Lacks conserved residue(s) required for the propagation of feature annotation.</text>
</comment>
<evidence type="ECO:0000313" key="9">
    <source>
        <dbReference type="EMBL" id="SFR42616.1"/>
    </source>
</evidence>
<dbReference type="EMBL" id="FOYP01000001">
    <property type="protein sequence ID" value="SFR42616.1"/>
    <property type="molecule type" value="Genomic_DNA"/>
</dbReference>
<evidence type="ECO:0000256" key="6">
    <source>
        <dbReference type="ARBA" id="ARBA00023136"/>
    </source>
</evidence>
<keyword evidence="7" id="KW-0997">Cell inner membrane</keyword>
<keyword evidence="5 7" id="KW-1133">Transmembrane helix</keyword>
<keyword evidence="6 7" id="KW-0472">Membrane</keyword>
<dbReference type="GO" id="GO:0022857">
    <property type="term" value="F:transmembrane transporter activity"/>
    <property type="evidence" value="ECO:0007669"/>
    <property type="project" value="UniProtKB-UniRule"/>
</dbReference>
<comment type="function">
    <text evidence="7">Part of the tripartite ATP-independent periplasmic (TRAP) transport system.</text>
</comment>